<evidence type="ECO:0000259" key="2">
    <source>
        <dbReference type="SMART" id="SM00894"/>
    </source>
</evidence>
<comment type="caution">
    <text evidence="3">The sequence shown here is derived from an EMBL/GenBank/DDBJ whole genome shotgun (WGS) entry which is preliminary data.</text>
</comment>
<dbReference type="EMBL" id="JAESVP010000003">
    <property type="protein sequence ID" value="MBL4928014.1"/>
    <property type="molecule type" value="Genomic_DNA"/>
</dbReference>
<feature type="region of interest" description="Disordered" evidence="1">
    <location>
        <begin position="87"/>
        <end position="106"/>
    </location>
</feature>
<dbReference type="RefSeq" id="WP_202659177.1">
    <property type="nucleotide sequence ID" value="NZ_JAESVP010000003.1"/>
</dbReference>
<organism evidence="3 4">
    <name type="scientific">Fuscibacter oryzae</name>
    <dbReference type="NCBI Taxonomy" id="2803939"/>
    <lineage>
        <taxon>Bacteria</taxon>
        <taxon>Pseudomonadati</taxon>
        <taxon>Pseudomonadota</taxon>
        <taxon>Alphaproteobacteria</taxon>
        <taxon>Rhodobacterales</taxon>
        <taxon>Paracoccaceae</taxon>
        <taxon>Fuscibacter</taxon>
    </lineage>
</organism>
<dbReference type="Pfam" id="PF05901">
    <property type="entry name" value="Excalibur"/>
    <property type="match status" value="1"/>
</dbReference>
<protein>
    <submittedName>
        <fullName evidence="3">Excalibur calcium-binding domain-containing protein</fullName>
    </submittedName>
</protein>
<name>A0A8J7SVN5_9RHOB</name>
<keyword evidence="4" id="KW-1185">Reference proteome</keyword>
<sequence>MLRILKVATISALTFTAHPSEVLAHSGGLNSEGCHNDRKRGGYHCHRNTTRKTAPRYTAPQGFISSGVGSYRNCAAARAAGAAPVYRGDPGYGAHLDRDNDGVGCE</sequence>
<dbReference type="InterPro" id="IPR047773">
    <property type="entry name" value="YHYH_dom_bact"/>
</dbReference>
<proteinExistence type="predicted"/>
<dbReference type="Proteomes" id="UP000619033">
    <property type="component" value="Unassembled WGS sequence"/>
</dbReference>
<accession>A0A8J7SVN5</accession>
<dbReference type="SMART" id="SM00894">
    <property type="entry name" value="Excalibur"/>
    <property type="match status" value="1"/>
</dbReference>
<reference evidence="3" key="1">
    <citation type="submission" date="2021-01" db="EMBL/GenBank/DDBJ databases">
        <title>Genome seq and assembly of Tabrizicola sp. KVB23.</title>
        <authorList>
            <person name="Chhetri G."/>
        </authorList>
    </citation>
    <scope>NUCLEOTIDE SEQUENCE</scope>
    <source>
        <strain evidence="3">KVB23</strain>
    </source>
</reference>
<feature type="compositionally biased region" description="Basic and acidic residues" evidence="1">
    <location>
        <begin position="95"/>
        <end position="106"/>
    </location>
</feature>
<dbReference type="AlphaFoldDB" id="A0A8J7SVN5"/>
<evidence type="ECO:0000313" key="3">
    <source>
        <dbReference type="EMBL" id="MBL4928014.1"/>
    </source>
</evidence>
<dbReference type="InterPro" id="IPR008613">
    <property type="entry name" value="Excalibur_Ca-bd_domain"/>
</dbReference>
<gene>
    <name evidence="3" type="ORF">JI744_07840</name>
</gene>
<feature type="domain" description="Excalibur calcium-binding" evidence="2">
    <location>
        <begin position="70"/>
        <end position="106"/>
    </location>
</feature>
<evidence type="ECO:0000256" key="1">
    <source>
        <dbReference type="SAM" id="MobiDB-lite"/>
    </source>
</evidence>
<evidence type="ECO:0000313" key="4">
    <source>
        <dbReference type="Proteomes" id="UP000619033"/>
    </source>
</evidence>
<dbReference type="NCBIfam" id="NF033223">
    <property type="entry name" value="YHYH_alt"/>
    <property type="match status" value="1"/>
</dbReference>